<dbReference type="Pfam" id="PF07075">
    <property type="entry name" value="NamZ_N"/>
    <property type="match status" value="1"/>
</dbReference>
<dbReference type="Proteomes" id="UP001146067">
    <property type="component" value="Unassembled WGS sequence"/>
</dbReference>
<dbReference type="PANTHER" id="PTHR42915">
    <property type="entry name" value="HYPOTHETICAL 460 KDA PROTEIN IN FEUA-SIGW INTERGENIC REGION [PRECURSOR]"/>
    <property type="match status" value="1"/>
</dbReference>
<feature type="domain" description="Peptidoglycan beta-N-acetylmuramidase NamZ C-terminal" evidence="3">
    <location>
        <begin position="259"/>
        <end position="410"/>
    </location>
</feature>
<name>A0A9X3SSX1_9ACTN</name>
<dbReference type="InterPro" id="IPR008302">
    <property type="entry name" value="NamZ"/>
</dbReference>
<dbReference type="EMBL" id="JAPZVP010000005">
    <property type="protein sequence ID" value="MDA1359638.1"/>
    <property type="molecule type" value="Genomic_DNA"/>
</dbReference>
<evidence type="ECO:0000259" key="3">
    <source>
        <dbReference type="Pfam" id="PF20732"/>
    </source>
</evidence>
<dbReference type="Gene3D" id="3.90.1150.140">
    <property type="match status" value="1"/>
</dbReference>
<protein>
    <submittedName>
        <fullName evidence="4">DUF1343 domain-containing protein</fullName>
    </submittedName>
</protein>
<evidence type="ECO:0000259" key="2">
    <source>
        <dbReference type="Pfam" id="PF07075"/>
    </source>
</evidence>
<sequence>MQRRRLLGSALAGAALATAAAVPAHAGGRRVRTGIEVLAEDGFAELAGQRVGIISNPTGVLPDLSHEVDLMHASGKVDLVAVFGPEHGFRGVSQAGEGEDYFLDPKTGIPVYNAYNNKDRMAELLAEIGVETLVFDIQDVGSRFYTYIWTMYLALEAAGQLGLRFVVLDRPNPVTGREASGPVLHPEHATFVGLKPIAQRHGMTVGELASLFNGEFVPTPADLTVVKMRGWKRDMYFEETGLPWVAPSPNMPTVDTAVAYPGTCLFEATALSEGRGTTKPFELLGAPGIDHAWAEAVQELAGARFREAYFTPTFSKWAAKVCGGVEMQVTSRREFDPIRTALAMIIEQRRAFPQYGWRSQDTTSFWLDKLTGNQAIRLAIEAGADVDEVTTLWAADLDAFSEQRESYLLYRRTA</sequence>
<dbReference type="InterPro" id="IPR048503">
    <property type="entry name" value="NamZ_C"/>
</dbReference>
<dbReference type="PIRSF" id="PIRSF016719">
    <property type="entry name" value="UCP016719"/>
    <property type="match status" value="1"/>
</dbReference>
<proteinExistence type="predicted"/>
<dbReference type="AlphaFoldDB" id="A0A9X3SSX1"/>
<keyword evidence="1" id="KW-0732">Signal</keyword>
<accession>A0A9X3SSX1</accession>
<evidence type="ECO:0000313" key="4">
    <source>
        <dbReference type="EMBL" id="MDA1359638.1"/>
    </source>
</evidence>
<dbReference type="RefSeq" id="WP_270109487.1">
    <property type="nucleotide sequence ID" value="NZ_JAPZVP010000005.1"/>
</dbReference>
<dbReference type="InterPro" id="IPR048502">
    <property type="entry name" value="NamZ_N"/>
</dbReference>
<feature type="domain" description="Peptidoglycan beta-N-acetylmuramidase NamZ N-terminal" evidence="2">
    <location>
        <begin position="51"/>
        <end position="254"/>
    </location>
</feature>
<dbReference type="PROSITE" id="PS51318">
    <property type="entry name" value="TAT"/>
    <property type="match status" value="1"/>
</dbReference>
<evidence type="ECO:0000313" key="5">
    <source>
        <dbReference type="Proteomes" id="UP001146067"/>
    </source>
</evidence>
<gene>
    <name evidence="4" type="ORF">O1R50_08390</name>
</gene>
<dbReference type="Pfam" id="PF20732">
    <property type="entry name" value="NamZ_C"/>
    <property type="match status" value="1"/>
</dbReference>
<reference evidence="4" key="1">
    <citation type="submission" date="2022-12" db="EMBL/GenBank/DDBJ databases">
        <title>Gycomyces niveus sp.nov.,a novel actinomycete isolated from soil in Shouguan.</title>
        <authorList>
            <person name="Yang X."/>
        </authorList>
    </citation>
    <scope>NUCLEOTIDE SEQUENCE</scope>
    <source>
        <strain evidence="4">NEAU-A15</strain>
    </source>
</reference>
<dbReference type="Gene3D" id="3.40.50.12170">
    <property type="entry name" value="Uncharacterised protein PF07075, DUF1343"/>
    <property type="match status" value="1"/>
</dbReference>
<feature type="chain" id="PRO_5040931181" evidence="1">
    <location>
        <begin position="27"/>
        <end position="414"/>
    </location>
</feature>
<dbReference type="InterPro" id="IPR006311">
    <property type="entry name" value="TAT_signal"/>
</dbReference>
<organism evidence="4 5">
    <name type="scientific">Glycomyces luteolus</name>
    <dbReference type="NCBI Taxonomy" id="2670330"/>
    <lineage>
        <taxon>Bacteria</taxon>
        <taxon>Bacillati</taxon>
        <taxon>Actinomycetota</taxon>
        <taxon>Actinomycetes</taxon>
        <taxon>Glycomycetales</taxon>
        <taxon>Glycomycetaceae</taxon>
        <taxon>Glycomyces</taxon>
    </lineage>
</organism>
<dbReference type="GO" id="GO:0033922">
    <property type="term" value="F:peptidoglycan beta-N-acetylmuramidase activity"/>
    <property type="evidence" value="ECO:0007669"/>
    <property type="project" value="InterPro"/>
</dbReference>
<evidence type="ECO:0000256" key="1">
    <source>
        <dbReference type="SAM" id="SignalP"/>
    </source>
</evidence>
<feature type="signal peptide" evidence="1">
    <location>
        <begin position="1"/>
        <end position="26"/>
    </location>
</feature>
<comment type="caution">
    <text evidence="4">The sequence shown here is derived from an EMBL/GenBank/DDBJ whole genome shotgun (WGS) entry which is preliminary data.</text>
</comment>
<keyword evidence="5" id="KW-1185">Reference proteome</keyword>
<dbReference type="PANTHER" id="PTHR42915:SF1">
    <property type="entry name" value="PEPTIDOGLYCAN BETA-N-ACETYLMURAMIDASE NAMZ"/>
    <property type="match status" value="1"/>
</dbReference>